<keyword evidence="5" id="KW-1185">Reference proteome</keyword>
<dbReference type="InterPro" id="IPR027417">
    <property type="entry name" value="P-loop_NTPase"/>
</dbReference>
<protein>
    <recommendedName>
        <fullName evidence="3">VWFA domain-containing protein</fullName>
    </recommendedName>
</protein>
<sequence length="1894" mass="210832">MLRSFGRQRQLRAMRTSTRWLSASAHKRGEQSTVEIGGVVAPVKDATSIELVPRGYLPKFHSREMSQELLGHLRWMLQKDLLKQDMFLIGPPGASRRLLSMRFCELLNKEVEYIAISQDTTESDLKQVLEIRREITGGAAIFTDQAPVRAAIHGRVLVIDGLEKAERNVLPTLNNLLENREMTLDDGRFLMKAESYDALLAAGYSSKDLDAQNLVRVHPDFRVIALGLPVPPYPGRTLDPPLRSRFQARNVQPSSPGTQLEALVSIAPNVPISTLERLVGVREAVNAIEAMHDGITGQRMPHFDYLSLSHCAKVMESFPNASLPSTVKRVFPVRKDILGIKAASNSDTLNRILKKFGANLPESKYIVQNVAKHSPSDLTATVKFESSISGKLEKTVLDVPCGTTTPHTGAMKRFVETDLHSAILGEMIQDHAAGSDLCILGEKGSGKSDLARLFAHRLGYATELFSLFKDMTARDLLQRRATDSHGNTRWEDSPLIHAARNGHIAVLDGVHRLGSDSLGVLQRLVQDREIDLADGTKLLAQSKYDEIFEEAKENSVKPSLDRVFPIHPSFRIIAIAESDPSTLKSAPVLGRESSAAWLSSDSIAMFTFHYLPSLSKTQSEQVVRNLYPKLPNETTRILLSFSEQLRKVKDTSADNDYLSLNLSSRQLLRACRRLNAFPEQSLQDLRPLLHDTLLTQFLPSSCARLVDTILDDCGAPAITRTATSDKSRPTDTIREEHGKLCIGDVCHPIQTPANPELVPQPHYFDIPKHTKTMKEMLQDVVAGQKHMLLIGNQGVGKNKLADRLLQLLQQEREYIQLHRDTTVQTLTLVPSLVDGKIVWEDSPLVRAAKTGRTLLVDEADKAPLEVVCVLKGLIEDGEMLLGNGKRLIDPNKVAVEEWHDEDQIIRLHPEFRMWVLANRPGFPFLGNNFFREIGDVFASHAIENPDEESELALLKAYAPNVPVDILRRLCKAFAELRELVDKGVITYPYSTREAVAVAKHLEQFPNDGATSVLENVLAFDAYDTNLRKQLSEVFLSHGIPLSLNGEGLELAIKLAEPIQLPNFTPTETWNWKQAAAGAEFDLSPSKNNKNLGLYQSPLQRRDIWLDPATSRTFNLRQHRLQTFTEEVASFQVPLKANRKQKAHAMAVFPDNSIHGKMHTSHKVIEIENQYMEWETSPVLISVPDKQEVGVFIPSTGLCVLINPLHDSDGRASCFTIPDKALSGQVHADASSRSSSSSTKTPFGRWFGGSSPTSRWRVMTDDSNPGMFVRFEQGGSIVQVVDVNTSHLYSMDLQTATTATPVQEVVNVQSAGKNEWIVHTTDESVVYSLTKEAESSKFAVREADVVRSIQVAGGDTRTSIFPAPQSSDGKSSRLMVHPEAFLQSLEAQDSSLNVQSALREADATRWGIQGAWTMNDGRCIVNAKSDNDQVDIEIAYPDRQSTKTIVLASTNNEQSNNRAWSRSSKSLPRIASASGIHDGKHLVTLQEEGDVRFWQLDQDAIDKEATLWRQMFGVEQKDKLQLKLDGQAIGNESIPKTGLDTPKYGKEDPKNEPHVGGNTWAGGTGGSDTAGLGGRGGPYRLDKGHPVHQVSQAKKDEVSAETRAKARAMAEEALAAKLEEIDMSEREWKTYQSYFARVERESAQLRSILDNLESYAQERTWLKHQSSGELDDAKLVDGVTGERLVFKKRGVSDSPFQSMHQTKPKRMLFVMDVSGSMYRFNGQDQRLERVLETSLMIMESFAGFENKFDYCIMGHSGDSPDIPFVDFGHPPADRKERLKILQKMVAHTQYCSSGDHTVEAIDHAVKRIVEEDGDDYYVFVVSDANLERYNIHPKRMGQKLIADSRVKAHAIFIASFANEAARILRDLPQGRGHVCLDTTDLPLTFKKIFTSAFGN</sequence>
<feature type="domain" description="VWFA" evidence="3">
    <location>
        <begin position="1705"/>
        <end position="1866"/>
    </location>
</feature>
<dbReference type="SUPFAM" id="SSF53300">
    <property type="entry name" value="vWA-like"/>
    <property type="match status" value="1"/>
</dbReference>
<evidence type="ECO:0000256" key="1">
    <source>
        <dbReference type="SAM" id="Coils"/>
    </source>
</evidence>
<evidence type="ECO:0000259" key="3">
    <source>
        <dbReference type="PROSITE" id="PS50234"/>
    </source>
</evidence>
<dbReference type="Proteomes" id="UP000019132">
    <property type="component" value="Unassembled WGS sequence"/>
</dbReference>
<dbReference type="Pfam" id="PF07728">
    <property type="entry name" value="AAA_5"/>
    <property type="match status" value="3"/>
</dbReference>
<accession>K3W7I1</accession>
<organism evidence="4 5">
    <name type="scientific">Globisporangium ultimum (strain ATCC 200006 / CBS 805.95 / DAOM BR144)</name>
    <name type="common">Pythium ultimum</name>
    <dbReference type="NCBI Taxonomy" id="431595"/>
    <lineage>
        <taxon>Eukaryota</taxon>
        <taxon>Sar</taxon>
        <taxon>Stramenopiles</taxon>
        <taxon>Oomycota</taxon>
        <taxon>Peronosporomycetes</taxon>
        <taxon>Pythiales</taxon>
        <taxon>Pythiaceae</taxon>
        <taxon>Globisporangium</taxon>
    </lineage>
</organism>
<dbReference type="InterPro" id="IPR003593">
    <property type="entry name" value="AAA+_ATPase"/>
</dbReference>
<dbReference type="GO" id="GO:0016887">
    <property type="term" value="F:ATP hydrolysis activity"/>
    <property type="evidence" value="ECO:0007669"/>
    <property type="project" value="InterPro"/>
</dbReference>
<feature type="coiled-coil region" evidence="1">
    <location>
        <begin position="1606"/>
        <end position="1657"/>
    </location>
</feature>
<dbReference type="InterPro" id="IPR011704">
    <property type="entry name" value="ATPase_dyneun-rel_AAA"/>
</dbReference>
<dbReference type="SMART" id="SM00327">
    <property type="entry name" value="VWA"/>
    <property type="match status" value="1"/>
</dbReference>
<dbReference type="GO" id="GO:0005737">
    <property type="term" value="C:cytoplasm"/>
    <property type="evidence" value="ECO:0007669"/>
    <property type="project" value="TreeGrafter"/>
</dbReference>
<dbReference type="FunFam" id="3.40.50.300:FF:000587">
    <property type="entry name" value="von Willebrand factor A domain containing 8"/>
    <property type="match status" value="1"/>
</dbReference>
<evidence type="ECO:0000313" key="5">
    <source>
        <dbReference type="Proteomes" id="UP000019132"/>
    </source>
</evidence>
<evidence type="ECO:0000313" key="4">
    <source>
        <dbReference type="EnsemblProtists" id="PYU1_T000922"/>
    </source>
</evidence>
<proteinExistence type="predicted"/>
<dbReference type="EnsemblProtists" id="PYU1_T000922">
    <property type="protein sequence ID" value="PYU1_T000922"/>
    <property type="gene ID" value="PYU1_G000922"/>
</dbReference>
<reference evidence="5" key="2">
    <citation type="submission" date="2010-04" db="EMBL/GenBank/DDBJ databases">
        <authorList>
            <person name="Buell R."/>
            <person name="Hamilton J."/>
            <person name="Hostetler J."/>
        </authorList>
    </citation>
    <scope>NUCLEOTIDE SEQUENCE [LARGE SCALE GENOMIC DNA]</scope>
    <source>
        <strain evidence="5">DAOM:BR144</strain>
    </source>
</reference>
<dbReference type="PROSITE" id="PS50234">
    <property type="entry name" value="VWFA"/>
    <property type="match status" value="1"/>
</dbReference>
<reference evidence="5" key="1">
    <citation type="journal article" date="2010" name="Genome Biol.">
        <title>Genome sequence of the necrotrophic plant pathogen Pythium ultimum reveals original pathogenicity mechanisms and effector repertoire.</title>
        <authorList>
            <person name="Levesque C.A."/>
            <person name="Brouwer H."/>
            <person name="Cano L."/>
            <person name="Hamilton J.P."/>
            <person name="Holt C."/>
            <person name="Huitema E."/>
            <person name="Raffaele S."/>
            <person name="Robideau G.P."/>
            <person name="Thines M."/>
            <person name="Win J."/>
            <person name="Zerillo M.M."/>
            <person name="Beakes G.W."/>
            <person name="Boore J.L."/>
            <person name="Busam D."/>
            <person name="Dumas B."/>
            <person name="Ferriera S."/>
            <person name="Fuerstenberg S.I."/>
            <person name="Gachon C.M."/>
            <person name="Gaulin E."/>
            <person name="Govers F."/>
            <person name="Grenville-Briggs L."/>
            <person name="Horner N."/>
            <person name="Hostetler J."/>
            <person name="Jiang R.H."/>
            <person name="Johnson J."/>
            <person name="Krajaejun T."/>
            <person name="Lin H."/>
            <person name="Meijer H.J."/>
            <person name="Moore B."/>
            <person name="Morris P."/>
            <person name="Phuntmart V."/>
            <person name="Puiu D."/>
            <person name="Shetty J."/>
            <person name="Stajich J.E."/>
            <person name="Tripathy S."/>
            <person name="Wawra S."/>
            <person name="van West P."/>
            <person name="Whitty B.R."/>
            <person name="Coutinho P.M."/>
            <person name="Henrissat B."/>
            <person name="Martin F."/>
            <person name="Thomas P.D."/>
            <person name="Tyler B.M."/>
            <person name="De Vries R.P."/>
            <person name="Kamoun S."/>
            <person name="Yandell M."/>
            <person name="Tisserat N."/>
            <person name="Buell C.R."/>
        </authorList>
    </citation>
    <scope>NUCLEOTIDE SEQUENCE</scope>
    <source>
        <strain evidence="5">DAOM:BR144</strain>
    </source>
</reference>
<dbReference type="PANTHER" id="PTHR21610">
    <property type="entry name" value="VON WILLEBRAND FACTOR A DOMAIN-CONTAINING PROTEIN 8"/>
    <property type="match status" value="1"/>
</dbReference>
<dbReference type="SMART" id="SM00382">
    <property type="entry name" value="AAA"/>
    <property type="match status" value="3"/>
</dbReference>
<dbReference type="eggNOG" id="KOG1808">
    <property type="taxonomic scope" value="Eukaryota"/>
</dbReference>
<dbReference type="SUPFAM" id="SSF52540">
    <property type="entry name" value="P-loop containing nucleoside triphosphate hydrolases"/>
    <property type="match status" value="3"/>
</dbReference>
<dbReference type="Gene3D" id="3.40.50.410">
    <property type="entry name" value="von Willebrand factor, type A domain"/>
    <property type="match status" value="1"/>
</dbReference>
<reference evidence="4" key="3">
    <citation type="submission" date="2015-02" db="UniProtKB">
        <authorList>
            <consortium name="EnsemblProtists"/>
        </authorList>
    </citation>
    <scope>IDENTIFICATION</scope>
    <source>
        <strain evidence="4">DAOM BR144</strain>
    </source>
</reference>
<dbReference type="InterPro" id="IPR002035">
    <property type="entry name" value="VWF_A"/>
</dbReference>
<dbReference type="EMBL" id="GL376620">
    <property type="status" value="NOT_ANNOTATED_CDS"/>
    <property type="molecule type" value="Genomic_DNA"/>
</dbReference>
<dbReference type="HOGENOM" id="CLU_001400_0_0_1"/>
<dbReference type="GO" id="GO:0005524">
    <property type="term" value="F:ATP binding"/>
    <property type="evidence" value="ECO:0007669"/>
    <property type="project" value="InterPro"/>
</dbReference>
<name>K3W7I1_GLOUD</name>
<dbReference type="OMA" id="GTHIVHP"/>
<feature type="region of interest" description="Disordered" evidence="2">
    <location>
        <begin position="1225"/>
        <end position="1245"/>
    </location>
</feature>
<dbReference type="PANTHER" id="PTHR21610:SF9">
    <property type="entry name" value="VON WILLEBRAND FACTOR A DOMAIN-CONTAINING PROTEIN 8"/>
    <property type="match status" value="1"/>
</dbReference>
<dbReference type="InterPro" id="IPR039891">
    <property type="entry name" value="VWA8"/>
</dbReference>
<dbReference type="Gene3D" id="3.40.50.300">
    <property type="entry name" value="P-loop containing nucleotide triphosphate hydrolases"/>
    <property type="match status" value="3"/>
</dbReference>
<dbReference type="InterPro" id="IPR036465">
    <property type="entry name" value="vWFA_dom_sf"/>
</dbReference>
<dbReference type="STRING" id="431595.K3W7I1"/>
<evidence type="ECO:0000256" key="2">
    <source>
        <dbReference type="SAM" id="MobiDB-lite"/>
    </source>
</evidence>
<dbReference type="InParanoid" id="K3W7I1"/>
<keyword evidence="1" id="KW-0175">Coiled coil</keyword>
<dbReference type="VEuPathDB" id="FungiDB:PYU1_G000922"/>